<keyword evidence="3" id="KW-1185">Reference proteome</keyword>
<evidence type="ECO:0008006" key="4">
    <source>
        <dbReference type="Google" id="ProtNLM"/>
    </source>
</evidence>
<dbReference type="SUPFAM" id="SSF52540">
    <property type="entry name" value="P-loop containing nucleoside triphosphate hydrolases"/>
    <property type="match status" value="1"/>
</dbReference>
<dbReference type="InterPro" id="IPR027417">
    <property type="entry name" value="P-loop_NTPase"/>
</dbReference>
<dbReference type="Pfam" id="PF17784">
    <property type="entry name" value="Sulfotransfer_4"/>
    <property type="match status" value="1"/>
</dbReference>
<dbReference type="Gene3D" id="3.40.50.300">
    <property type="entry name" value="P-loop containing nucleotide triphosphate hydrolases"/>
    <property type="match status" value="1"/>
</dbReference>
<dbReference type="PANTHER" id="PTHR36978:SF4">
    <property type="entry name" value="P-LOOP CONTAINING NUCLEOSIDE TRIPHOSPHATE HYDROLASE PROTEIN"/>
    <property type="match status" value="1"/>
</dbReference>
<organism evidence="2 3">
    <name type="scientific">Prorocentrum cordatum</name>
    <dbReference type="NCBI Taxonomy" id="2364126"/>
    <lineage>
        <taxon>Eukaryota</taxon>
        <taxon>Sar</taxon>
        <taxon>Alveolata</taxon>
        <taxon>Dinophyceae</taxon>
        <taxon>Prorocentrales</taxon>
        <taxon>Prorocentraceae</taxon>
        <taxon>Prorocentrum</taxon>
    </lineage>
</organism>
<feature type="region of interest" description="Disordered" evidence="1">
    <location>
        <begin position="175"/>
        <end position="224"/>
    </location>
</feature>
<comment type="caution">
    <text evidence="2">The sequence shown here is derived from an EMBL/GenBank/DDBJ whole genome shotgun (WGS) entry which is preliminary data.</text>
</comment>
<dbReference type="PANTHER" id="PTHR36978">
    <property type="entry name" value="P-LOOP CONTAINING NUCLEOTIDE TRIPHOSPHATE HYDROLASE"/>
    <property type="match status" value="1"/>
</dbReference>
<accession>A0ABN9VEM2</accession>
<gene>
    <name evidence="2" type="ORF">PCOR1329_LOCUS56671</name>
</gene>
<dbReference type="EMBL" id="CAUYUJ010016980">
    <property type="protein sequence ID" value="CAK0870616.1"/>
    <property type="molecule type" value="Genomic_DNA"/>
</dbReference>
<reference evidence="2" key="1">
    <citation type="submission" date="2023-10" db="EMBL/GenBank/DDBJ databases">
        <authorList>
            <person name="Chen Y."/>
            <person name="Shah S."/>
            <person name="Dougan E. K."/>
            <person name="Thang M."/>
            <person name="Chan C."/>
        </authorList>
    </citation>
    <scope>NUCLEOTIDE SEQUENCE [LARGE SCALE GENOMIC DNA]</scope>
</reference>
<feature type="region of interest" description="Disordered" evidence="1">
    <location>
        <begin position="112"/>
        <end position="132"/>
    </location>
</feature>
<evidence type="ECO:0000313" key="2">
    <source>
        <dbReference type="EMBL" id="CAK0870616.1"/>
    </source>
</evidence>
<dbReference type="Proteomes" id="UP001189429">
    <property type="component" value="Unassembled WGS sequence"/>
</dbReference>
<protein>
    <recommendedName>
        <fullName evidence="4">Protein-tyrosine sulfotransferase</fullName>
    </recommendedName>
</protein>
<evidence type="ECO:0000313" key="3">
    <source>
        <dbReference type="Proteomes" id="UP001189429"/>
    </source>
</evidence>
<name>A0ABN9VEM2_9DINO</name>
<sequence length="346" mass="37597">MSMILIFGRSCSVFLFGHSGPHHGRNAVKKNTASVVLARPAGPPAAHAAAAPPGTRCAGCDLQADEGWFGQRKFEGVFFCRACWGGWQEEPRVPPVFVLGLPKLAPPRCRAPWSLPASDRSTATRPSRGPSPRIGVRVWGSLRQAAVEKGKRPLAFLPPWVDAVTQMDCWWSEPRAAPSTATPAASGAAEAGERPGAAAERPGEAAPDAAAPRRGAEPEGPAARGIFPQITMLKELDKGYPGARFILSTRDTRAWVQSVTNYYHLRQILVDADLPGLPSGVGSADDELAAWFEAHTARVRAHFAGREAEVFMEFSLEEGDERIRDRLQRFLGRPLEWGRHNETTWA</sequence>
<dbReference type="InterPro" id="IPR040632">
    <property type="entry name" value="Sulfotransfer_4"/>
</dbReference>
<proteinExistence type="predicted"/>
<evidence type="ECO:0000256" key="1">
    <source>
        <dbReference type="SAM" id="MobiDB-lite"/>
    </source>
</evidence>